<dbReference type="PANTHER" id="PTHR36884">
    <property type="entry name" value="FIP1[III]-LIKE PROTEIN"/>
    <property type="match status" value="1"/>
</dbReference>
<dbReference type="PANTHER" id="PTHR36884:SF4">
    <property type="entry name" value="FIP1[III]-LIKE PROTEIN"/>
    <property type="match status" value="1"/>
</dbReference>
<dbReference type="GO" id="GO:0006397">
    <property type="term" value="P:mRNA processing"/>
    <property type="evidence" value="ECO:0007669"/>
    <property type="project" value="InterPro"/>
</dbReference>
<feature type="region of interest" description="Disordered" evidence="1">
    <location>
        <begin position="799"/>
        <end position="819"/>
    </location>
</feature>
<proteinExistence type="predicted"/>
<feature type="compositionally biased region" description="Polar residues" evidence="1">
    <location>
        <begin position="151"/>
        <end position="162"/>
    </location>
</feature>
<evidence type="ECO:0000313" key="2">
    <source>
        <dbReference type="EMBL" id="KAH6831852.1"/>
    </source>
</evidence>
<evidence type="ECO:0000313" key="3">
    <source>
        <dbReference type="Proteomes" id="UP001190926"/>
    </source>
</evidence>
<feature type="compositionally biased region" description="Basic and acidic residues" evidence="1">
    <location>
        <begin position="179"/>
        <end position="197"/>
    </location>
</feature>
<comment type="caution">
    <text evidence="2">The sequence shown here is derived from an EMBL/GenBank/DDBJ whole genome shotgun (WGS) entry which is preliminary data.</text>
</comment>
<feature type="region of interest" description="Disordered" evidence="1">
    <location>
        <begin position="27"/>
        <end position="295"/>
    </location>
</feature>
<protein>
    <submittedName>
        <fullName evidence="2">Uncharacterized protein</fullName>
    </submittedName>
</protein>
<reference evidence="2 3" key="1">
    <citation type="journal article" date="2021" name="Nat. Commun.">
        <title>Incipient diploidization of the medicinal plant Perilla within 10,000 years.</title>
        <authorList>
            <person name="Zhang Y."/>
            <person name="Shen Q."/>
            <person name="Leng L."/>
            <person name="Zhang D."/>
            <person name="Chen S."/>
            <person name="Shi Y."/>
            <person name="Ning Z."/>
            <person name="Chen S."/>
        </authorList>
    </citation>
    <scope>NUCLEOTIDE SEQUENCE [LARGE SCALE GENOMIC DNA]</scope>
    <source>
        <strain evidence="3">cv. PC099</strain>
    </source>
</reference>
<feature type="region of interest" description="Disordered" evidence="1">
    <location>
        <begin position="554"/>
        <end position="595"/>
    </location>
</feature>
<feature type="region of interest" description="Disordered" evidence="1">
    <location>
        <begin position="333"/>
        <end position="352"/>
    </location>
</feature>
<evidence type="ECO:0000256" key="1">
    <source>
        <dbReference type="SAM" id="MobiDB-lite"/>
    </source>
</evidence>
<sequence>MEVFDDDDFSDLYADVEVQASSAISALHRSTEIPPRNGSISANAARGEKKAANGIGGAEIDGGNRKFHERDAAREEAEEDKGGGGGGFGLGNLPVENGVRCGRRSGSGSESEDGIERKNGESCDSEKYDDRASDIEVGEIARKEKSVNGGDYSSQRKYNSMNAKKRVDDMVQQVRRTCRSGDADDRDPFSSRAREDNQPVSVHKLGGPEIASERHTQAWYHVPSDLDKHGSVQISDSVEDSSREMSECDSEGMSETSDDTSRRKANCISNKVSSALKPDTSESGGSQHGRGYSCSPSRAALSSRYFEKSHNRSIYSSSSLRCELREPMTLEYRPPKHFDSHGVKQGTREGRYSERWRDSIRERSNQPKKSNYIAYFKNRPDEDAYAIDSRQLCNRHVNHGKQRAMVAFKYNESDIPNCSDSERILTYSGGRWPDHHLGPAFLKDQCWDIPNHRYISGHPDGHNMSGRQNFIDKKSSQMYHEAFEYNRYHNQRRHPFQGDIERLRNLSPKYSSAVDRRGTQFKREDIHLRRRTRHDYLSPVLDYDGRFVEGKYRRIHPNSGGDRDHLDGRFDQNVAHDRREVESSGRGKRRYHSPLNSSKNICYIETDVNDRRNIKHQPFPFYSSEEPDGSGRGEFVGASGRKSGVAQRNMRRSWKEMRIEYDQYGTDVATFVTRESLRYHPPMDYHVRRRGYQQSSNTYVTRESIKDDQYQDHFVGRRHYQHSEVLHPREDVNKSRQLDDSVFSSEEPSYNFRRLSKDDEADDRPAVCRVTELNERETGRQNSNMLREEDNSNHFDGCRKSTKHHSHAQMHPSHQDSVDSLVVEGRKCSLQSSIRRITEAGEDTYYGRRDLVGANDKKELNNFKDLNEFNPEKTVSTGAGKLNASLSDRNEQCKFSKNQQNNFLDIEEGQIITEEIQNAAKCTRASGDASQMNAMGHPETASNDNGVVERLDDEKIRLIMMKMERRRERFKEMIPTSRDCEKISCPLPNPNVETGEVRLERPARKRRWLGT</sequence>
<dbReference type="Proteomes" id="UP001190926">
    <property type="component" value="Unassembled WGS sequence"/>
</dbReference>
<feature type="compositionally biased region" description="Basic and acidic residues" evidence="1">
    <location>
        <begin position="723"/>
        <end position="739"/>
    </location>
</feature>
<keyword evidence="3" id="KW-1185">Reference proteome</keyword>
<feature type="compositionally biased region" description="Basic and acidic residues" evidence="1">
    <location>
        <begin position="561"/>
        <end position="585"/>
    </location>
</feature>
<feature type="region of interest" description="Disordered" evidence="1">
    <location>
        <begin position="723"/>
        <end position="747"/>
    </location>
</feature>
<feature type="compositionally biased region" description="Acidic residues" evidence="1">
    <location>
        <begin position="247"/>
        <end position="258"/>
    </location>
</feature>
<feature type="region of interest" description="Disordered" evidence="1">
    <location>
        <begin position="619"/>
        <end position="642"/>
    </location>
</feature>
<dbReference type="EMBL" id="SDAM02000081">
    <property type="protein sequence ID" value="KAH6831852.1"/>
    <property type="molecule type" value="Genomic_DNA"/>
</dbReference>
<dbReference type="InterPro" id="IPR044976">
    <property type="entry name" value="FIPS5/FIPS3-like"/>
</dbReference>
<organism evidence="2 3">
    <name type="scientific">Perilla frutescens var. hirtella</name>
    <name type="common">Perilla citriodora</name>
    <name type="synonym">Perilla setoyensis</name>
    <dbReference type="NCBI Taxonomy" id="608512"/>
    <lineage>
        <taxon>Eukaryota</taxon>
        <taxon>Viridiplantae</taxon>
        <taxon>Streptophyta</taxon>
        <taxon>Embryophyta</taxon>
        <taxon>Tracheophyta</taxon>
        <taxon>Spermatophyta</taxon>
        <taxon>Magnoliopsida</taxon>
        <taxon>eudicotyledons</taxon>
        <taxon>Gunneridae</taxon>
        <taxon>Pentapetalae</taxon>
        <taxon>asterids</taxon>
        <taxon>lamiids</taxon>
        <taxon>Lamiales</taxon>
        <taxon>Lamiaceae</taxon>
        <taxon>Nepetoideae</taxon>
        <taxon>Elsholtzieae</taxon>
        <taxon>Perilla</taxon>
    </lineage>
</organism>
<gene>
    <name evidence="2" type="ORF">C2S53_008345</name>
</gene>
<accession>A0AAD4PAL7</accession>
<feature type="compositionally biased region" description="Basic and acidic residues" evidence="1">
    <location>
        <begin position="114"/>
        <end position="146"/>
    </location>
</feature>
<dbReference type="AlphaFoldDB" id="A0AAD4PAL7"/>
<name>A0AAD4PAL7_PERFH</name>
<feature type="compositionally biased region" description="Basic and acidic residues" evidence="1">
    <location>
        <begin position="62"/>
        <end position="75"/>
    </location>
</feature>